<evidence type="ECO:0000256" key="6">
    <source>
        <dbReference type="ARBA" id="ARBA00038307"/>
    </source>
</evidence>
<dbReference type="GO" id="GO:0043190">
    <property type="term" value="C:ATP-binding cassette (ABC) transporter complex"/>
    <property type="evidence" value="ECO:0007669"/>
    <property type="project" value="InterPro"/>
</dbReference>
<dbReference type="FunFam" id="3.40.50.300:FF:000042">
    <property type="entry name" value="Maltose/maltodextrin ABC transporter, ATP-binding protein"/>
    <property type="match status" value="1"/>
</dbReference>
<proteinExistence type="inferred from homology"/>
<dbReference type="PROSITE" id="PS00211">
    <property type="entry name" value="ABC_TRANSPORTER_1"/>
    <property type="match status" value="1"/>
</dbReference>
<evidence type="ECO:0000259" key="17">
    <source>
        <dbReference type="PROSITE" id="PS50893"/>
    </source>
</evidence>
<dbReference type="HOGENOM" id="CLU_000604_1_1_2"/>
<name>W0JPV1_9EURY</name>
<comment type="function">
    <text evidence="13">Part of the ABC transporter complex XacGHIJK involved in the uptake of xylose and arabinose. Responsible for energy coupling to the transport system.</text>
</comment>
<accession>W0JPV1</accession>
<dbReference type="Gene3D" id="3.40.50.300">
    <property type="entry name" value="P-loop containing nucleotide triphosphate hydrolases"/>
    <property type="match status" value="1"/>
</dbReference>
<dbReference type="GeneID" id="25146552"/>
<dbReference type="EC" id="7.5.2.13" evidence="16"/>
<evidence type="ECO:0000256" key="14">
    <source>
        <dbReference type="ARBA" id="ARBA00061029"/>
    </source>
</evidence>
<comment type="similarity">
    <text evidence="14">Belongs to the ABC transporter superfamily. Carbohydrate uptake transporter-1 (CUT1) (TC 3.A.1.1) family.</text>
</comment>
<evidence type="ECO:0000256" key="13">
    <source>
        <dbReference type="ARBA" id="ARBA00053454"/>
    </source>
</evidence>
<dbReference type="GO" id="GO:0005524">
    <property type="term" value="F:ATP binding"/>
    <property type="evidence" value="ECO:0007669"/>
    <property type="project" value="UniProtKB-KW"/>
</dbReference>
<dbReference type="InterPro" id="IPR050093">
    <property type="entry name" value="ABC_SmlMolc_Importer"/>
</dbReference>
<evidence type="ECO:0000256" key="4">
    <source>
        <dbReference type="ARBA" id="ARBA00022741"/>
    </source>
</evidence>
<dbReference type="STRING" id="797299.HALLA_19385"/>
<evidence type="ECO:0000256" key="3">
    <source>
        <dbReference type="ARBA" id="ARBA00022505"/>
    </source>
</evidence>
<feature type="domain" description="ABC transporter" evidence="17">
    <location>
        <begin position="4"/>
        <end position="239"/>
    </location>
</feature>
<protein>
    <recommendedName>
        <fullName evidence="9">Molybdate/tungstate import ATP-binding protein WtpC</fullName>
        <ecNumber evidence="8">7.3.2.6</ecNumber>
        <ecNumber evidence="16">7.5.2.13</ecNumber>
    </recommendedName>
</protein>
<dbReference type="InterPro" id="IPR003439">
    <property type="entry name" value="ABC_transporter-like_ATP-bd"/>
</dbReference>
<keyword evidence="5" id="KW-0067">ATP-binding</keyword>
<evidence type="ECO:0000256" key="15">
    <source>
        <dbReference type="ARBA" id="ARBA00065962"/>
    </source>
</evidence>
<comment type="catalytic activity">
    <reaction evidence="11">
        <text>D-xylose(out) + ATP + H2O = D-xylose(in) + ADP + phosphate + H(+)</text>
        <dbReference type="Rhea" id="RHEA:29899"/>
        <dbReference type="ChEBI" id="CHEBI:15377"/>
        <dbReference type="ChEBI" id="CHEBI:15378"/>
        <dbReference type="ChEBI" id="CHEBI:30616"/>
        <dbReference type="ChEBI" id="CHEBI:43474"/>
        <dbReference type="ChEBI" id="CHEBI:53455"/>
        <dbReference type="ChEBI" id="CHEBI:456216"/>
        <dbReference type="EC" id="7.5.2.13"/>
    </reaction>
    <physiologicalReaction direction="left-to-right" evidence="11">
        <dbReference type="Rhea" id="RHEA:29900"/>
    </physiologicalReaction>
</comment>
<comment type="subunit">
    <text evidence="15">The complex is composed of two ATP-binding proteins (XacJ and XacK), two transmembrane proteins (XacH and XacI) and a solute-binding protein (XacG).</text>
</comment>
<evidence type="ECO:0000256" key="9">
    <source>
        <dbReference type="ARBA" id="ARBA00041133"/>
    </source>
</evidence>
<keyword evidence="19" id="KW-1185">Reference proteome</keyword>
<gene>
    <name evidence="18" type="ORF">HALLA_19385</name>
</gene>
<comment type="catalytic activity">
    <reaction evidence="12">
        <text>L-arabinose(out) + ATP + H2O = L-arabinose(in) + ADP + phosphate + H(+)</text>
        <dbReference type="Rhea" id="RHEA:30007"/>
        <dbReference type="ChEBI" id="CHEBI:15377"/>
        <dbReference type="ChEBI" id="CHEBI:15378"/>
        <dbReference type="ChEBI" id="CHEBI:17535"/>
        <dbReference type="ChEBI" id="CHEBI:30616"/>
        <dbReference type="ChEBI" id="CHEBI:43474"/>
        <dbReference type="ChEBI" id="CHEBI:456216"/>
        <dbReference type="EC" id="7.5.2.13"/>
    </reaction>
    <physiologicalReaction direction="left-to-right" evidence="12">
        <dbReference type="Rhea" id="RHEA:30008"/>
    </physiologicalReaction>
</comment>
<evidence type="ECO:0000256" key="5">
    <source>
        <dbReference type="ARBA" id="ARBA00022840"/>
    </source>
</evidence>
<dbReference type="SMART" id="SM00382">
    <property type="entry name" value="AAA"/>
    <property type="match status" value="1"/>
</dbReference>
<dbReference type="GO" id="GO:0016887">
    <property type="term" value="F:ATP hydrolysis activity"/>
    <property type="evidence" value="ECO:0007669"/>
    <property type="project" value="InterPro"/>
</dbReference>
<evidence type="ECO:0000256" key="8">
    <source>
        <dbReference type="ARBA" id="ARBA00039025"/>
    </source>
</evidence>
<dbReference type="AlphaFoldDB" id="W0JPV1"/>
<comment type="subunit">
    <text evidence="7">The complex is composed of two ATP-binding proteins (WtpC), two transmembrane proteins (WtpB) and a solute-binding protein (WtpA).</text>
</comment>
<dbReference type="PANTHER" id="PTHR42781">
    <property type="entry name" value="SPERMIDINE/PUTRESCINE IMPORT ATP-BINDING PROTEIN POTA"/>
    <property type="match status" value="1"/>
</dbReference>
<dbReference type="PATRIC" id="fig|797299.3.peg.2871"/>
<dbReference type="eggNOG" id="arCOG00177">
    <property type="taxonomic scope" value="Archaea"/>
</dbReference>
<dbReference type="RefSeq" id="WP_049953887.1">
    <property type="nucleotide sequence ID" value="NZ_CP007055.1"/>
</dbReference>
<keyword evidence="4" id="KW-0547">Nucleotide-binding</keyword>
<dbReference type="InterPro" id="IPR027417">
    <property type="entry name" value="P-loop_NTPase"/>
</dbReference>
<sequence length="366" mass="40114">MTELRLESVSKRYGSSDDATAALEDIDLRVRDGEFFTLVGPSGCGKTTTLRTIAGFEEPTAGTVAFDGEPATGTEPENRDVGVVFQSYALFPHMTVAENVGYGLRFLESDGGPSSDQRIAELLELVDLEGMGEREPEQLSGGQQQRVALARALAPEPSVLLLDEPMSALDARLRESLRRQLKRIQERLEITTVYVTHDQEEALAISDRVAVMNDGAVEQVGPPETIYRRPASRFVAEFIGDNNVFEASVLESNADETRVAIGDRTFRLPLLEREDGRSTLGESRRRGSNGSDDRVTICIRPEHLSRTASTNRFPVTVETSEFLGPVVRVHGRWNGTPVVLALEEVPDGDLTVGFAPEDARFVEAPP</sequence>
<dbReference type="EC" id="7.3.2.6" evidence="8"/>
<dbReference type="Proteomes" id="UP000019024">
    <property type="component" value="Chromosome"/>
</dbReference>
<dbReference type="GO" id="GO:1901238">
    <property type="term" value="F:ABC-type tungstate transporter activity"/>
    <property type="evidence" value="ECO:0007669"/>
    <property type="project" value="UniProtKB-EC"/>
</dbReference>
<dbReference type="InterPro" id="IPR008995">
    <property type="entry name" value="Mo/tungstate-bd_C_term_dom"/>
</dbReference>
<comment type="similarity">
    <text evidence="6">Belongs to the ABC transporter superfamily. Sulfate/tungstate importer (TC 3.A.1.6) family.</text>
</comment>
<dbReference type="PROSITE" id="PS50893">
    <property type="entry name" value="ABC_TRANSPORTER_2"/>
    <property type="match status" value="1"/>
</dbReference>
<evidence type="ECO:0000256" key="1">
    <source>
        <dbReference type="ARBA" id="ARBA00004202"/>
    </source>
</evidence>
<evidence type="ECO:0000256" key="7">
    <source>
        <dbReference type="ARBA" id="ARBA00038781"/>
    </source>
</evidence>
<dbReference type="SUPFAM" id="SSF50331">
    <property type="entry name" value="MOP-like"/>
    <property type="match status" value="1"/>
</dbReference>
<evidence type="ECO:0000313" key="19">
    <source>
        <dbReference type="Proteomes" id="UP000019024"/>
    </source>
</evidence>
<dbReference type="InterPro" id="IPR017871">
    <property type="entry name" value="ABC_transporter-like_CS"/>
</dbReference>
<evidence type="ECO:0000256" key="16">
    <source>
        <dbReference type="ARBA" id="ARBA00066315"/>
    </source>
</evidence>
<dbReference type="Gene3D" id="2.40.50.100">
    <property type="match status" value="1"/>
</dbReference>
<organism evidence="18 19">
    <name type="scientific">Halostagnicola larsenii XH-48</name>
    <dbReference type="NCBI Taxonomy" id="797299"/>
    <lineage>
        <taxon>Archaea</taxon>
        <taxon>Methanobacteriati</taxon>
        <taxon>Methanobacteriota</taxon>
        <taxon>Stenosarchaea group</taxon>
        <taxon>Halobacteria</taxon>
        <taxon>Halobacteriales</taxon>
        <taxon>Natrialbaceae</taxon>
        <taxon>Halostagnicola</taxon>
    </lineage>
</organism>
<dbReference type="SUPFAM" id="SSF52540">
    <property type="entry name" value="P-loop containing nucleoside triphosphate hydrolases"/>
    <property type="match status" value="1"/>
</dbReference>
<evidence type="ECO:0000256" key="10">
    <source>
        <dbReference type="ARBA" id="ARBA00047936"/>
    </source>
</evidence>
<keyword evidence="2" id="KW-0813">Transport</keyword>
<dbReference type="Pfam" id="PF08402">
    <property type="entry name" value="TOBE_2"/>
    <property type="match status" value="1"/>
</dbReference>
<evidence type="ECO:0000313" key="18">
    <source>
        <dbReference type="EMBL" id="AHG00629.1"/>
    </source>
</evidence>
<comment type="catalytic activity">
    <reaction evidence="10">
        <text>tungstate(in) + ATP + H2O = tungstate(out) + ADP + phosphate + H(+)</text>
        <dbReference type="Rhea" id="RHEA:35027"/>
        <dbReference type="ChEBI" id="CHEBI:15377"/>
        <dbReference type="ChEBI" id="CHEBI:15378"/>
        <dbReference type="ChEBI" id="CHEBI:30616"/>
        <dbReference type="ChEBI" id="CHEBI:43474"/>
        <dbReference type="ChEBI" id="CHEBI:46502"/>
        <dbReference type="ChEBI" id="CHEBI:456216"/>
        <dbReference type="EC" id="7.3.2.6"/>
    </reaction>
</comment>
<dbReference type="EMBL" id="CP007055">
    <property type="protein sequence ID" value="AHG00629.1"/>
    <property type="molecule type" value="Genomic_DNA"/>
</dbReference>
<reference evidence="18 19" key="1">
    <citation type="submission" date="2014-01" db="EMBL/GenBank/DDBJ databases">
        <authorList>
            <consortium name="DOE Joint Genome Institute"/>
            <person name="Anderson I."/>
            <person name="Huntemann M."/>
            <person name="Han J."/>
            <person name="Chen A."/>
            <person name="Kyrpides N."/>
            <person name="Mavromatis K."/>
            <person name="Markowitz V."/>
            <person name="Palaniappan K."/>
            <person name="Ivanova N."/>
            <person name="Schaumberg A."/>
            <person name="Pati A."/>
            <person name="Liolios K."/>
            <person name="Nordberg H.P."/>
            <person name="Cantor M.N."/>
            <person name="Hua S.X."/>
            <person name="Woyke T."/>
        </authorList>
    </citation>
    <scope>NUCLEOTIDE SEQUENCE [LARGE SCALE GENOMIC DNA]</scope>
    <source>
        <strain evidence="18 19">XH-48</strain>
    </source>
</reference>
<dbReference type="KEGG" id="hlr:HALLA_19385"/>
<dbReference type="PANTHER" id="PTHR42781:SF4">
    <property type="entry name" value="SPERMIDINE_PUTRESCINE IMPORT ATP-BINDING PROTEIN POTA"/>
    <property type="match status" value="1"/>
</dbReference>
<keyword evidence="3" id="KW-0500">Molybdenum</keyword>
<comment type="subcellular location">
    <subcellularLocation>
        <location evidence="1">Cell membrane</location>
        <topology evidence="1">Peripheral membrane protein</topology>
    </subcellularLocation>
</comment>
<evidence type="ECO:0000256" key="12">
    <source>
        <dbReference type="ARBA" id="ARBA00051890"/>
    </source>
</evidence>
<dbReference type="Pfam" id="PF00005">
    <property type="entry name" value="ABC_tran"/>
    <property type="match status" value="1"/>
</dbReference>
<dbReference type="OrthoDB" id="18368at2157"/>
<evidence type="ECO:0000256" key="2">
    <source>
        <dbReference type="ARBA" id="ARBA00022448"/>
    </source>
</evidence>
<dbReference type="InterPro" id="IPR013611">
    <property type="entry name" value="Transp-assoc_OB_typ2"/>
</dbReference>
<evidence type="ECO:0000256" key="11">
    <source>
        <dbReference type="ARBA" id="ARBA00050355"/>
    </source>
</evidence>
<dbReference type="InterPro" id="IPR003593">
    <property type="entry name" value="AAA+_ATPase"/>
</dbReference>